<accession>A0A178MET9</accession>
<comment type="caution">
    <text evidence="2">The sequence shown here is derived from an EMBL/GenBank/DDBJ whole genome shotgun (WGS) entry which is preliminary data.</text>
</comment>
<dbReference type="RefSeq" id="WP_068503557.1">
    <property type="nucleotide sequence ID" value="NZ_LWQU01000170.1"/>
</dbReference>
<dbReference type="Proteomes" id="UP000078543">
    <property type="component" value="Unassembled WGS sequence"/>
</dbReference>
<dbReference type="EMBL" id="LWQU01000170">
    <property type="protein sequence ID" value="OAN47036.1"/>
    <property type="molecule type" value="Genomic_DNA"/>
</dbReference>
<reference evidence="2 3" key="1">
    <citation type="submission" date="2016-04" db="EMBL/GenBank/DDBJ databases">
        <title>Draft genome sequence of freshwater magnetotactic bacteria Magnetospirillum marisnigri SP-1 and Magnetospirillum moscoviense BB-1.</title>
        <authorList>
            <person name="Koziaeva V."/>
            <person name="Dziuba M.V."/>
            <person name="Ivanov T.M."/>
            <person name="Kuznetsov B."/>
            <person name="Grouzdev D.S."/>
        </authorList>
    </citation>
    <scope>NUCLEOTIDE SEQUENCE [LARGE SCALE GENOMIC DNA]</scope>
    <source>
        <strain evidence="2 3">BB-1</strain>
    </source>
</reference>
<keyword evidence="3" id="KW-1185">Reference proteome</keyword>
<dbReference type="Gene3D" id="2.60.40.10">
    <property type="entry name" value="Immunoglobulins"/>
    <property type="match status" value="1"/>
</dbReference>
<evidence type="ECO:0000313" key="2">
    <source>
        <dbReference type="EMBL" id="OAN47036.1"/>
    </source>
</evidence>
<organism evidence="2 3">
    <name type="scientific">Magnetospirillum moscoviense</name>
    <dbReference type="NCBI Taxonomy" id="1437059"/>
    <lineage>
        <taxon>Bacteria</taxon>
        <taxon>Pseudomonadati</taxon>
        <taxon>Pseudomonadota</taxon>
        <taxon>Alphaproteobacteria</taxon>
        <taxon>Rhodospirillales</taxon>
        <taxon>Rhodospirillaceae</taxon>
        <taxon>Magnetospirillum</taxon>
    </lineage>
</organism>
<dbReference type="SUPFAM" id="SSF81296">
    <property type="entry name" value="E set domains"/>
    <property type="match status" value="1"/>
</dbReference>
<dbReference type="Pfam" id="PF08770">
    <property type="entry name" value="SoxZ"/>
    <property type="match status" value="1"/>
</dbReference>
<protein>
    <submittedName>
        <fullName evidence="2">Thiosulfate oxidation carrier complex protein SoxZ</fullName>
    </submittedName>
</protein>
<sequence>MPTPRVKIPAQAAKGEVFEVKTTIDHDMESGQRKDSAGKPIPRKIINKFVCTYNGKEVFKSDWAAAISANPYLSFFLTATESGSIELKWHDDDGQVYSASHAITVA</sequence>
<dbReference type="InterPro" id="IPR013783">
    <property type="entry name" value="Ig-like_fold"/>
</dbReference>
<dbReference type="InterPro" id="IPR030995">
    <property type="entry name" value="SoxZ"/>
</dbReference>
<evidence type="ECO:0000313" key="3">
    <source>
        <dbReference type="Proteomes" id="UP000078543"/>
    </source>
</evidence>
<dbReference type="AlphaFoldDB" id="A0A178MET9"/>
<name>A0A178MET9_9PROT</name>
<gene>
    <name evidence="2" type="ORF">A6A05_15880</name>
</gene>
<dbReference type="STRING" id="1437059.A6A05_15880"/>
<feature type="domain" description="Sulphur oxidation protein SoxZ" evidence="1">
    <location>
        <begin position="7"/>
        <end position="100"/>
    </location>
</feature>
<dbReference type="InterPro" id="IPR014880">
    <property type="entry name" value="SoxZ_dom"/>
</dbReference>
<proteinExistence type="predicted"/>
<evidence type="ECO:0000259" key="1">
    <source>
        <dbReference type="Pfam" id="PF08770"/>
    </source>
</evidence>
<dbReference type="NCBIfam" id="TIGR04490">
    <property type="entry name" value="SoxZ_true"/>
    <property type="match status" value="1"/>
</dbReference>
<dbReference type="InterPro" id="IPR014756">
    <property type="entry name" value="Ig_E-set"/>
</dbReference>